<accession>A0A059B0I4</accession>
<dbReference type="AlphaFoldDB" id="A0A059B0I4"/>
<dbReference type="InterPro" id="IPR035897">
    <property type="entry name" value="Toll_tir_struct_dom_sf"/>
</dbReference>
<organism evidence="3">
    <name type="scientific">Eucalyptus grandis</name>
    <name type="common">Flooded gum</name>
    <dbReference type="NCBI Taxonomy" id="71139"/>
    <lineage>
        <taxon>Eukaryota</taxon>
        <taxon>Viridiplantae</taxon>
        <taxon>Streptophyta</taxon>
        <taxon>Embryophyta</taxon>
        <taxon>Tracheophyta</taxon>
        <taxon>Spermatophyta</taxon>
        <taxon>Magnoliopsida</taxon>
        <taxon>eudicotyledons</taxon>
        <taxon>Gunneridae</taxon>
        <taxon>Pentapetalae</taxon>
        <taxon>rosids</taxon>
        <taxon>malvids</taxon>
        <taxon>Myrtales</taxon>
        <taxon>Myrtaceae</taxon>
        <taxon>Myrtoideae</taxon>
        <taxon>Eucalypteae</taxon>
        <taxon>Eucalyptus</taxon>
    </lineage>
</organism>
<evidence type="ECO:0000313" key="3">
    <source>
        <dbReference type="EMBL" id="KCW59185.1"/>
    </source>
</evidence>
<reference evidence="3" key="1">
    <citation type="submission" date="2013-07" db="EMBL/GenBank/DDBJ databases">
        <title>The genome of Eucalyptus grandis.</title>
        <authorList>
            <person name="Schmutz J."/>
            <person name="Hayes R."/>
            <person name="Myburg A."/>
            <person name="Tuskan G."/>
            <person name="Grattapaglia D."/>
            <person name="Rokhsar D.S."/>
        </authorList>
    </citation>
    <scope>NUCLEOTIDE SEQUENCE</scope>
    <source>
        <tissue evidence="3">Leaf extractions</tissue>
    </source>
</reference>
<dbReference type="InParanoid" id="A0A059B0I4"/>
<sequence>MFLILMASSSSNSRASFKVFVSFKEENVGNNFVTHLYAALVHAGIYYFDVQRREKDEGNLMITVPKMIEESDLAIIIFSEDNAYSRLCLEEVVKIMECKKQRDLKVFLVFYRVELGRVSGLKGSYRSGIEYFQKKLDKDVRKLMRWKDALQEAGSLSGWYLDDELSVVNIKDST</sequence>
<dbReference type="InterPro" id="IPR000157">
    <property type="entry name" value="TIR_dom"/>
</dbReference>
<dbReference type="GO" id="GO:0005634">
    <property type="term" value="C:nucleus"/>
    <property type="evidence" value="ECO:0000318"/>
    <property type="project" value="GO_Central"/>
</dbReference>
<dbReference type="PANTHER" id="PTHR32009:SF138">
    <property type="entry name" value="DISEASE RESISTANCE PROTEIN (TIR-NBS-LRR CLASS)"/>
    <property type="match status" value="1"/>
</dbReference>
<dbReference type="SMART" id="SM00255">
    <property type="entry name" value="TIR"/>
    <property type="match status" value="1"/>
</dbReference>
<dbReference type="PANTHER" id="PTHR32009">
    <property type="entry name" value="TMV RESISTANCE PROTEIN N-LIKE"/>
    <property type="match status" value="1"/>
</dbReference>
<dbReference type="PROSITE" id="PS50104">
    <property type="entry name" value="TIR"/>
    <property type="match status" value="1"/>
</dbReference>
<dbReference type="Gene3D" id="3.40.50.10140">
    <property type="entry name" value="Toll/interleukin-1 receptor homology (TIR) domain"/>
    <property type="match status" value="1"/>
</dbReference>
<gene>
    <name evidence="3" type="ORF">EUGRSUZ_H01839</name>
</gene>
<feature type="domain" description="TIR" evidence="2">
    <location>
        <begin position="15"/>
        <end position="140"/>
    </location>
</feature>
<protein>
    <recommendedName>
        <fullName evidence="2">TIR domain-containing protein</fullName>
    </recommendedName>
</protein>
<name>A0A059B0I4_EUCGR</name>
<dbReference type="SUPFAM" id="SSF52200">
    <property type="entry name" value="Toll/Interleukin receptor TIR domain"/>
    <property type="match status" value="1"/>
</dbReference>
<dbReference type="GO" id="GO:0007165">
    <property type="term" value="P:signal transduction"/>
    <property type="evidence" value="ECO:0000318"/>
    <property type="project" value="GO_Central"/>
</dbReference>
<dbReference type="EMBL" id="KK198760">
    <property type="protein sequence ID" value="KCW59185.1"/>
    <property type="molecule type" value="Genomic_DNA"/>
</dbReference>
<evidence type="ECO:0000256" key="1">
    <source>
        <dbReference type="ARBA" id="ARBA00023027"/>
    </source>
</evidence>
<dbReference type="Gramene" id="KCW59185">
    <property type="protein sequence ID" value="KCW59185"/>
    <property type="gene ID" value="EUGRSUZ_H01839"/>
</dbReference>
<proteinExistence type="predicted"/>
<dbReference type="Pfam" id="PF01582">
    <property type="entry name" value="TIR"/>
    <property type="match status" value="1"/>
</dbReference>
<keyword evidence="1" id="KW-0520">NAD</keyword>
<evidence type="ECO:0000259" key="2">
    <source>
        <dbReference type="PROSITE" id="PS50104"/>
    </source>
</evidence>